<organism evidence="1 2">
    <name type="scientific">Pseudarthrobacter polychromogenes</name>
    <dbReference type="NCBI Taxonomy" id="1676"/>
    <lineage>
        <taxon>Bacteria</taxon>
        <taxon>Bacillati</taxon>
        <taxon>Actinomycetota</taxon>
        <taxon>Actinomycetes</taxon>
        <taxon>Micrococcales</taxon>
        <taxon>Micrococcaceae</taxon>
        <taxon>Pseudarthrobacter</taxon>
    </lineage>
</organism>
<keyword evidence="2" id="KW-1185">Reference proteome</keyword>
<reference evidence="2" key="1">
    <citation type="journal article" date="2019" name="Int. J. Syst. Evol. Microbiol.">
        <title>The Global Catalogue of Microorganisms (GCM) 10K type strain sequencing project: providing services to taxonomists for standard genome sequencing and annotation.</title>
        <authorList>
            <consortium name="The Broad Institute Genomics Platform"/>
            <consortium name="The Broad Institute Genome Sequencing Center for Infectious Disease"/>
            <person name="Wu L."/>
            <person name="Ma J."/>
        </authorList>
    </citation>
    <scope>NUCLEOTIDE SEQUENCE [LARGE SCALE GENOMIC DNA]</scope>
    <source>
        <strain evidence="2">CGMCC 1.1927</strain>
    </source>
</reference>
<comment type="caution">
    <text evidence="1">The sequence shown here is derived from an EMBL/GenBank/DDBJ whole genome shotgun (WGS) entry which is preliminary data.</text>
</comment>
<gene>
    <name evidence="1" type="ORF">GCM10011577_20150</name>
</gene>
<dbReference type="EMBL" id="BMKU01000005">
    <property type="protein sequence ID" value="GGG96872.1"/>
    <property type="molecule type" value="Genomic_DNA"/>
</dbReference>
<sequence>MSAASGPAQLFDNSAPHAEAITLRALLPLGMRPRPPLVEVVRSADSNLENGFNANYGVGNSLNFRADQNSVLLVPTDRSLFHVKRAYARPGQTGTFAQFGHTWNVCTCRPM</sequence>
<name>A0ABQ1XLJ4_9MICC</name>
<dbReference type="Proteomes" id="UP000596938">
    <property type="component" value="Unassembled WGS sequence"/>
</dbReference>
<evidence type="ECO:0000313" key="2">
    <source>
        <dbReference type="Proteomes" id="UP000596938"/>
    </source>
</evidence>
<accession>A0ABQ1XLJ4</accession>
<protein>
    <submittedName>
        <fullName evidence="1">Uncharacterized protein</fullName>
    </submittedName>
</protein>
<evidence type="ECO:0000313" key="1">
    <source>
        <dbReference type="EMBL" id="GGG96872.1"/>
    </source>
</evidence>
<proteinExistence type="predicted"/>